<feature type="transmembrane region" description="Helical" evidence="1">
    <location>
        <begin position="263"/>
        <end position="288"/>
    </location>
</feature>
<keyword evidence="1" id="KW-1133">Transmembrane helix</keyword>
<comment type="caution">
    <text evidence="2">The sequence shown here is derived from an EMBL/GenBank/DDBJ whole genome shotgun (WGS) entry which is preliminary data.</text>
</comment>
<dbReference type="RefSeq" id="WP_143226571.1">
    <property type="nucleotide sequence ID" value="NZ_BMKN01000001.1"/>
</dbReference>
<feature type="transmembrane region" description="Helical" evidence="1">
    <location>
        <begin position="234"/>
        <end position="251"/>
    </location>
</feature>
<accession>A0A917EGX7</accession>
<sequence>MQGQAASSRHLPGWPRAVLLAVYGAGAAILLARLYVMWSVGGTAWQQADWLISFADGPVRRGVSGEFFLLLSDVTGIGVVALVCAAQAALVLIVFWGVLRAVLHIGVSERVLLLALSPAFLAFWVYEPNAGFRKEILGFIAFLPLLGCAADRLKPTNALLFSFTIFVIAVAFHEVNAFLSIFLLIGFAICLGGLSERASIIMWAAAIGMVSLTGLGFALLFPAVSSSQTMCEQVVARGASAAICDGIFHWIQYGVSDQRENAWIFAVKGTGLVVLFSYVIISIPLFVATGSSPHKHKLRLLYVASAIPLVPLYVMSVDWGRWMALHVTGLILVALVAFVKYRPDWTNVPIKPIPLVVGLLISGFYGFGHVVPKPMYGVTLEFVKVATIPSILRKELNETP</sequence>
<dbReference type="OrthoDB" id="7873674at2"/>
<feature type="transmembrane region" description="Helical" evidence="1">
    <location>
        <begin position="17"/>
        <end position="36"/>
    </location>
</feature>
<reference evidence="2" key="1">
    <citation type="journal article" date="2014" name="Int. J. Syst. Evol. Microbiol.">
        <title>Complete genome sequence of Corynebacterium casei LMG S-19264T (=DSM 44701T), isolated from a smear-ripened cheese.</title>
        <authorList>
            <consortium name="US DOE Joint Genome Institute (JGI-PGF)"/>
            <person name="Walter F."/>
            <person name="Albersmeier A."/>
            <person name="Kalinowski J."/>
            <person name="Ruckert C."/>
        </authorList>
    </citation>
    <scope>NUCLEOTIDE SEQUENCE</scope>
    <source>
        <strain evidence="2">CGMCC 1.16012</strain>
    </source>
</reference>
<dbReference type="AlphaFoldDB" id="A0A917EGX7"/>
<gene>
    <name evidence="2" type="ORF">GCM10011517_07220</name>
</gene>
<keyword evidence="3" id="KW-1185">Reference proteome</keyword>
<feature type="transmembrane region" description="Helical" evidence="1">
    <location>
        <begin position="77"/>
        <end position="99"/>
    </location>
</feature>
<evidence type="ECO:0000256" key="1">
    <source>
        <dbReference type="SAM" id="Phobius"/>
    </source>
</evidence>
<name>A0A917EGX7_9RHOB</name>
<evidence type="ECO:0000313" key="2">
    <source>
        <dbReference type="EMBL" id="GGE42144.1"/>
    </source>
</evidence>
<feature type="transmembrane region" description="Helical" evidence="1">
    <location>
        <begin position="322"/>
        <end position="341"/>
    </location>
</feature>
<feature type="transmembrane region" description="Helical" evidence="1">
    <location>
        <begin position="300"/>
        <end position="316"/>
    </location>
</feature>
<feature type="transmembrane region" description="Helical" evidence="1">
    <location>
        <begin position="161"/>
        <end position="194"/>
    </location>
</feature>
<feature type="transmembrane region" description="Helical" evidence="1">
    <location>
        <begin position="132"/>
        <end position="149"/>
    </location>
</feature>
<dbReference type="Proteomes" id="UP000606730">
    <property type="component" value="Unassembled WGS sequence"/>
</dbReference>
<evidence type="ECO:0000313" key="3">
    <source>
        <dbReference type="Proteomes" id="UP000606730"/>
    </source>
</evidence>
<feature type="transmembrane region" description="Helical" evidence="1">
    <location>
        <begin position="200"/>
        <end position="222"/>
    </location>
</feature>
<proteinExistence type="predicted"/>
<keyword evidence="1" id="KW-0812">Transmembrane</keyword>
<reference evidence="2" key="2">
    <citation type="submission" date="2020-09" db="EMBL/GenBank/DDBJ databases">
        <authorList>
            <person name="Sun Q."/>
            <person name="Zhou Y."/>
        </authorList>
    </citation>
    <scope>NUCLEOTIDE SEQUENCE</scope>
    <source>
        <strain evidence="2">CGMCC 1.16012</strain>
    </source>
</reference>
<dbReference type="EMBL" id="BMKN01000001">
    <property type="protein sequence ID" value="GGE42144.1"/>
    <property type="molecule type" value="Genomic_DNA"/>
</dbReference>
<keyword evidence="1" id="KW-0472">Membrane</keyword>
<feature type="transmembrane region" description="Helical" evidence="1">
    <location>
        <begin position="111"/>
        <end position="126"/>
    </location>
</feature>
<organism evidence="2 3">
    <name type="scientific">Actibacterium pelagium</name>
    <dbReference type="NCBI Taxonomy" id="2029103"/>
    <lineage>
        <taxon>Bacteria</taxon>
        <taxon>Pseudomonadati</taxon>
        <taxon>Pseudomonadota</taxon>
        <taxon>Alphaproteobacteria</taxon>
        <taxon>Rhodobacterales</taxon>
        <taxon>Roseobacteraceae</taxon>
        <taxon>Actibacterium</taxon>
    </lineage>
</organism>
<protein>
    <submittedName>
        <fullName evidence="2">Uncharacterized protein</fullName>
    </submittedName>
</protein>
<feature type="transmembrane region" description="Helical" evidence="1">
    <location>
        <begin position="353"/>
        <end position="371"/>
    </location>
</feature>